<dbReference type="AlphaFoldDB" id="H0ER34"/>
<proteinExistence type="predicted"/>
<dbReference type="OrthoDB" id="342131at2759"/>
<dbReference type="InterPro" id="IPR022033">
    <property type="entry name" value="Rav1p_C"/>
</dbReference>
<dbReference type="GO" id="GO:0007035">
    <property type="term" value="P:vacuolar acidification"/>
    <property type="evidence" value="ECO:0007669"/>
    <property type="project" value="TreeGrafter"/>
</dbReference>
<evidence type="ECO:0000313" key="2">
    <source>
        <dbReference type="EMBL" id="EHK98997.1"/>
    </source>
</evidence>
<name>H0ER34_GLAL7</name>
<dbReference type="InParanoid" id="H0ER34"/>
<dbReference type="EMBL" id="AGUE01000132">
    <property type="protein sequence ID" value="EHK98997.1"/>
    <property type="molecule type" value="Genomic_DNA"/>
</dbReference>
<gene>
    <name evidence="2" type="ORF">M7I_5149</name>
</gene>
<dbReference type="PANTHER" id="PTHR13950:SF9">
    <property type="entry name" value="RABCONNECTIN-3A"/>
    <property type="match status" value="1"/>
</dbReference>
<reference evidence="2 3" key="1">
    <citation type="journal article" date="2012" name="Eukaryot. Cell">
        <title>Genome sequence of the fungus Glarea lozoyensis: the first genome sequence of a species from the Helotiaceae family.</title>
        <authorList>
            <person name="Youssar L."/>
            <person name="Gruening B.A."/>
            <person name="Erxleben A."/>
            <person name="Guenther S."/>
            <person name="Huettel W."/>
        </authorList>
    </citation>
    <scope>NUCLEOTIDE SEQUENCE [LARGE SCALE GENOMIC DNA]</scope>
    <source>
        <strain evidence="3">ATCC 74030 / MF5533</strain>
    </source>
</reference>
<dbReference type="Pfam" id="PF12234">
    <property type="entry name" value="Rav1p_C"/>
    <property type="match status" value="2"/>
</dbReference>
<keyword evidence="3" id="KW-1185">Reference proteome</keyword>
<dbReference type="HOGENOM" id="CLU_987124_0_0_1"/>
<dbReference type="Proteomes" id="UP000005446">
    <property type="component" value="Unassembled WGS sequence"/>
</dbReference>
<evidence type="ECO:0000313" key="3">
    <source>
        <dbReference type="Proteomes" id="UP000005446"/>
    </source>
</evidence>
<dbReference type="GO" id="GO:0043291">
    <property type="term" value="C:RAVE complex"/>
    <property type="evidence" value="ECO:0007669"/>
    <property type="project" value="TreeGrafter"/>
</dbReference>
<dbReference type="InterPro" id="IPR052208">
    <property type="entry name" value="DmX-like/RAVE_component"/>
</dbReference>
<feature type="domain" description="RAVE complex protein Rav1 C-terminal" evidence="1">
    <location>
        <begin position="1"/>
        <end position="54"/>
    </location>
</feature>
<dbReference type="PANTHER" id="PTHR13950">
    <property type="entry name" value="RABCONNECTIN-RELATED"/>
    <property type="match status" value="1"/>
</dbReference>
<feature type="domain" description="RAVE complex protein Rav1 C-terminal" evidence="1">
    <location>
        <begin position="60"/>
        <end position="251"/>
    </location>
</feature>
<organism evidence="2 3">
    <name type="scientific">Glarea lozoyensis (strain ATCC 74030 / MF5533)</name>
    <dbReference type="NCBI Taxonomy" id="1104152"/>
    <lineage>
        <taxon>Eukaryota</taxon>
        <taxon>Fungi</taxon>
        <taxon>Dikarya</taxon>
        <taxon>Ascomycota</taxon>
        <taxon>Pezizomycotina</taxon>
        <taxon>Leotiomycetes</taxon>
        <taxon>Helotiales</taxon>
        <taxon>Helotiaceae</taxon>
        <taxon>Glarea</taxon>
    </lineage>
</organism>
<comment type="caution">
    <text evidence="2">The sequence shown here is derived from an EMBL/GenBank/DDBJ whole genome shotgun (WGS) entry which is preliminary data.</text>
</comment>
<sequence length="282" mass="32214">MRYDYLNKGPAWAAIREFNIRDLTPHPIGDSAWLGGGNLIIGAGNQLRNQIQWATTGLPSTIPGQFHGKMQWQHARESGMFMWMTDAIALKAQFENIARNEYTKSDMKNPVDCTLFYLALRKKAVLQGLWRMAAWNREQSATMKLLANNFQDKKWKTAALKNAYALLGRRRHEYAAAFFLLGDCLKDAVNVILNQLKDLQLAIAVTRVYEGEHGPVLRELLQDKVLPLAAQEGNRWLASWAFWMLHRRDMAEVVKAEKQSGRGRSTATCCGCAWRDEEWTRT</sequence>
<accession>H0ER34</accession>
<protein>
    <submittedName>
        <fullName evidence="2">Putative Regulator of V-ATPase in vacuolar membrane protein 1</fullName>
    </submittedName>
</protein>
<evidence type="ECO:0000259" key="1">
    <source>
        <dbReference type="Pfam" id="PF12234"/>
    </source>
</evidence>